<feature type="region of interest" description="Disordered" evidence="2">
    <location>
        <begin position="203"/>
        <end position="222"/>
    </location>
</feature>
<comment type="function">
    <text evidence="1">Neddylation of cullins play an essential role in the regulation of SCF-type complexes activity.</text>
</comment>
<dbReference type="PROSITE" id="PS51229">
    <property type="entry name" value="DCUN1"/>
    <property type="match status" value="1"/>
</dbReference>
<feature type="domain" description="DCUN1" evidence="3">
    <location>
        <begin position="1"/>
        <end position="128"/>
    </location>
</feature>
<dbReference type="Proteomes" id="UP000515121">
    <property type="component" value="Unplaced"/>
</dbReference>
<dbReference type="AlphaFoldDB" id="A0A6P6BBK5"/>
<dbReference type="Gene3D" id="1.10.238.200">
    <property type="entry name" value="Cullin, PONY binding domain"/>
    <property type="match status" value="1"/>
</dbReference>
<gene>
    <name evidence="5" type="primary">LOC111316696</name>
</gene>
<proteinExistence type="predicted"/>
<dbReference type="InterPro" id="IPR042460">
    <property type="entry name" value="DCN1-like_PONY"/>
</dbReference>
<protein>
    <recommendedName>
        <fullName evidence="1">Defective in cullin neddylation protein</fullName>
    </recommendedName>
</protein>
<name>A0A6P6BBK5_DURZI</name>
<organism evidence="4 5">
    <name type="scientific">Durio zibethinus</name>
    <name type="common">Durian</name>
    <dbReference type="NCBI Taxonomy" id="66656"/>
    <lineage>
        <taxon>Eukaryota</taxon>
        <taxon>Viridiplantae</taxon>
        <taxon>Streptophyta</taxon>
        <taxon>Embryophyta</taxon>
        <taxon>Tracheophyta</taxon>
        <taxon>Spermatophyta</taxon>
        <taxon>Magnoliopsida</taxon>
        <taxon>eudicotyledons</taxon>
        <taxon>Gunneridae</taxon>
        <taxon>Pentapetalae</taxon>
        <taxon>rosids</taxon>
        <taxon>malvids</taxon>
        <taxon>Malvales</taxon>
        <taxon>Malvaceae</taxon>
        <taxon>Helicteroideae</taxon>
        <taxon>Durio</taxon>
    </lineage>
</organism>
<evidence type="ECO:0000256" key="1">
    <source>
        <dbReference type="RuleBase" id="RU410713"/>
    </source>
</evidence>
<reference evidence="5" key="1">
    <citation type="submission" date="2025-08" db="UniProtKB">
        <authorList>
            <consortium name="RefSeq"/>
        </authorList>
    </citation>
    <scope>IDENTIFICATION</scope>
    <source>
        <tissue evidence="5">Fruit stalk</tissue>
    </source>
</reference>
<dbReference type="GO" id="GO:0031624">
    <property type="term" value="F:ubiquitin conjugating enzyme binding"/>
    <property type="evidence" value="ECO:0007669"/>
    <property type="project" value="TreeGrafter"/>
</dbReference>
<dbReference type="Pfam" id="PF03556">
    <property type="entry name" value="Cullin_binding"/>
    <property type="match status" value="1"/>
</dbReference>
<dbReference type="RefSeq" id="XP_022774492.1">
    <property type="nucleotide sequence ID" value="XM_022918757.1"/>
</dbReference>
<dbReference type="GeneID" id="111316696"/>
<dbReference type="InterPro" id="IPR014764">
    <property type="entry name" value="DCN-prot"/>
</dbReference>
<evidence type="ECO:0000259" key="3">
    <source>
        <dbReference type="PROSITE" id="PS51229"/>
    </source>
</evidence>
<dbReference type="PANTHER" id="PTHR12281">
    <property type="entry name" value="RP42 RELATED"/>
    <property type="match status" value="1"/>
</dbReference>
<sequence length="261" mass="29711">MDSLGPSRFDIFEIYWRFCELRTGNAYVCGEEGYRQDDESQRSKLSREALNQLLKMVESRMITRTAIFDELLKLMLQLDLTENQHHNVSEDTWQQVLAFSRCVHENLEGYDPEGAWPVLIDDFVEHMYRLSGSNKDSNVFCSCGDSEYQLCADEDTLPGLRVFPGLKRKLPECPEDEMESLDSHFSISPDLNCTLNSKRSRSIAHRSAKREDNTPQNSSDDCMEIVKHSSPMGSSKSLCAIEGYLSKGFAGLLSSRSYFAV</sequence>
<dbReference type="PANTHER" id="PTHR12281:SF31">
    <property type="entry name" value="DCN1-LIKE PROTEIN 3"/>
    <property type="match status" value="1"/>
</dbReference>
<keyword evidence="4" id="KW-1185">Reference proteome</keyword>
<evidence type="ECO:0000313" key="4">
    <source>
        <dbReference type="Proteomes" id="UP000515121"/>
    </source>
</evidence>
<evidence type="ECO:0000313" key="5">
    <source>
        <dbReference type="RefSeq" id="XP_022774492.1"/>
    </source>
</evidence>
<accession>A0A6P6BBK5</accession>
<dbReference type="GO" id="GO:0032182">
    <property type="term" value="F:ubiquitin-like protein binding"/>
    <property type="evidence" value="ECO:0007669"/>
    <property type="project" value="TreeGrafter"/>
</dbReference>
<evidence type="ECO:0000256" key="2">
    <source>
        <dbReference type="SAM" id="MobiDB-lite"/>
    </source>
</evidence>
<dbReference type="GO" id="GO:0045116">
    <property type="term" value="P:protein neddylation"/>
    <property type="evidence" value="ECO:0007669"/>
    <property type="project" value="TreeGrafter"/>
</dbReference>
<dbReference type="GO" id="GO:0000151">
    <property type="term" value="C:ubiquitin ligase complex"/>
    <property type="evidence" value="ECO:0007669"/>
    <property type="project" value="TreeGrafter"/>
</dbReference>
<dbReference type="GO" id="GO:0097602">
    <property type="term" value="F:cullin family protein binding"/>
    <property type="evidence" value="ECO:0007669"/>
    <property type="project" value="TreeGrafter"/>
</dbReference>
<dbReference type="InterPro" id="IPR005176">
    <property type="entry name" value="PONY_dom"/>
</dbReference>